<dbReference type="NCBIfam" id="NF045579">
    <property type="entry name" value="rhamnoside_JR"/>
    <property type="match status" value="1"/>
</dbReference>
<keyword evidence="2" id="KW-0378">Hydrolase</keyword>
<reference evidence="5 6" key="1">
    <citation type="submission" date="2020-08" db="EMBL/GenBank/DDBJ databases">
        <title>Genomic Encyclopedia of Type Strains, Phase IV (KMG-IV): sequencing the most valuable type-strain genomes for metagenomic binning, comparative biology and taxonomic classification.</title>
        <authorList>
            <person name="Goeker M."/>
        </authorList>
    </citation>
    <scope>NUCLEOTIDE SEQUENCE [LARGE SCALE GENOMIC DNA]</scope>
    <source>
        <strain evidence="5 6">DSM 101806</strain>
    </source>
</reference>
<organism evidence="5 6">
    <name type="scientific">Sphingomonas kyeonggiensis</name>
    <dbReference type="NCBI Taxonomy" id="1268553"/>
    <lineage>
        <taxon>Bacteria</taxon>
        <taxon>Pseudomonadati</taxon>
        <taxon>Pseudomonadota</taxon>
        <taxon>Alphaproteobacteria</taxon>
        <taxon>Sphingomonadales</taxon>
        <taxon>Sphingomonadaceae</taxon>
        <taxon>Sphingomonas</taxon>
    </lineage>
</organism>
<dbReference type="PANTHER" id="PTHR43817">
    <property type="entry name" value="GLYCOSYL HYDROLASE"/>
    <property type="match status" value="1"/>
</dbReference>
<keyword evidence="6" id="KW-1185">Reference proteome</keyword>
<dbReference type="GO" id="GO:0016787">
    <property type="term" value="F:hydrolase activity"/>
    <property type="evidence" value="ECO:0007669"/>
    <property type="project" value="UniProtKB-KW"/>
</dbReference>
<evidence type="ECO:0000256" key="1">
    <source>
        <dbReference type="ARBA" id="ARBA00022729"/>
    </source>
</evidence>
<protein>
    <recommendedName>
        <fullName evidence="7">Alpha-L-arabinofuranosidase</fullName>
    </recommendedName>
</protein>
<dbReference type="Pfam" id="PF13385">
    <property type="entry name" value="Laminin_G_3"/>
    <property type="match status" value="1"/>
</dbReference>
<dbReference type="Gene3D" id="2.60.120.260">
    <property type="entry name" value="Galactose-binding domain-like"/>
    <property type="match status" value="2"/>
</dbReference>
<name>A0A7W6JT43_9SPHN</name>
<evidence type="ECO:0000256" key="2">
    <source>
        <dbReference type="ARBA" id="ARBA00022801"/>
    </source>
</evidence>
<keyword evidence="1 4" id="KW-0732">Signal</keyword>
<dbReference type="SUPFAM" id="SSF49785">
    <property type="entry name" value="Galactose-binding domain-like"/>
    <property type="match status" value="2"/>
</dbReference>
<dbReference type="EMBL" id="JACIEH010000002">
    <property type="protein sequence ID" value="MBB4099088.1"/>
    <property type="molecule type" value="Genomic_DNA"/>
</dbReference>
<feature type="region of interest" description="Disordered" evidence="3">
    <location>
        <begin position="26"/>
        <end position="45"/>
    </location>
</feature>
<gene>
    <name evidence="5" type="ORF">GGR46_002652</name>
</gene>
<feature type="chain" id="PRO_5030953745" description="Alpha-L-arabinofuranosidase" evidence="4">
    <location>
        <begin position="23"/>
        <end position="1352"/>
    </location>
</feature>
<dbReference type="InterPro" id="IPR013320">
    <property type="entry name" value="ConA-like_dom_sf"/>
</dbReference>
<feature type="signal peptide" evidence="4">
    <location>
        <begin position="1"/>
        <end position="22"/>
    </location>
</feature>
<dbReference type="PANTHER" id="PTHR43817:SF1">
    <property type="entry name" value="HYDROLASE, FAMILY 43, PUTATIVE (AFU_ORTHOLOGUE AFUA_3G01660)-RELATED"/>
    <property type="match status" value="1"/>
</dbReference>
<comment type="caution">
    <text evidence="5">The sequence shown here is derived from an EMBL/GenBank/DDBJ whole genome shotgun (WGS) entry which is preliminary data.</text>
</comment>
<sequence>MAGIGRWLAGCALVIPAAGAMAQEAPAPDAAAQGKPSPEAFRDPPAEVRPGTFYHWMNGNVSADGLDADLGAMREIGIGSVMAFDGSSDVPKGPVDYLSPDWLRLMTHMMAKADQLGMKVGLHNAPGWSSSGGPWITPERSMQQLVWTEATVAGGKPVAVKLAQPYTKLGYYRDAALIAFPASAGDDSVYRDAVAEMRTASAVAPTLLTDRDLNTGTNATPDAPLIIRMKSPFTAQAVTLYSDAHAGPFSANIEASSDGKSWTRIGQVSAPAQHERGIEAPGTINFAPVTASWFRVTPKGKLKLTEALFHATPRIDGWDLKGEHLFRASPAVEPHPSDLRKADAIDPAKVIDLSGKLDASGTLRWTPPAGRWTVLRLGHTSTAHLNVAASDAGRGLEVDKLDPDAVDFQFQSSVGKLAEASGGYLGKTFNMMMIDSYEAGLQNWTAKLPQFFAKQKGYAITPWLPALTGRIVGDVDQSDRFLFDFRDTLSDLMADNYYGRMQSHANAIGLHFYAEPYGPGAFDTLQVSGRTEVPSSEFWTRTPWTDNRSMKMVTSAAHVYGKPVIAAESFTGEAQTSRWQDYPYAMKALGDQMFALGLNQIIFHRYAHQPNPKAAPGMVMGPWGINLDRSNTWFAQAKPWMQYLARSQYLLRQGIYVADVLFFTGEETPYQAEYARPDVSPDSNPKIGQYFEPHIPPGYQYDLVNAEVLLTRASVKNGRIVLANGAEYRLLVLPATLSSMTPQLASKLHALVEQGAVILGPRPVHSMTMTGDEDFRAATEALWGAGDAPRKVGAGMVFPKGSVLEAMDALKVGPDARCDTRTPDGQVVWLHRKLAGSDMYFVANRQRRAETVTCSFRVGGAAPSLWDSETGTVSRPVLFASDAAETKVTFDLSPAGSTFVMLDPDKGEKRTGWIARDGKRVAELDAPVAVRAAAPEGSFTLSLWAKPDIDLRVLPDEKTEGRINETGKNYLINARSGRDLHGEGSAIAGLAIGRNGAMVIERASPDSVPAVLVSRTPVSGWTHVALVYDQGTPSLYLNGKLVRTGLRSGRRVFAGGSDAPQPLGVSYFFEGNSTPLKTVARALSADEIAAEAAGAPPVAPIAATPVTVERDEAGGLHGLAWASGRYTLEGGGGFTAKVPEPVTVAGPWTVRFQPGRGAPESVVLPRLESLSHHADDGVRHFSGTATYQRNIDVPASALGKGRRVYLDLGRVEVLSGVTVNGKDLGVVWKEPYRVDITDVVKPGANRVSLAVTNLWANRMIADAALPEEGQFVDAEWQVGEKLAADGRKVPVMARKITALPDWYKAGEAKPAGGRVSFTPWTFYSADEPLLDSGLLGPVRLVFAQEVSVKRER</sequence>
<dbReference type="Gene3D" id="2.60.120.200">
    <property type="match status" value="1"/>
</dbReference>
<evidence type="ECO:0000256" key="3">
    <source>
        <dbReference type="SAM" id="MobiDB-lite"/>
    </source>
</evidence>
<evidence type="ECO:0000313" key="6">
    <source>
        <dbReference type="Proteomes" id="UP000557392"/>
    </source>
</evidence>
<dbReference type="RefSeq" id="WP_246426067.1">
    <property type="nucleotide sequence ID" value="NZ_JACIEH010000002.1"/>
</dbReference>
<evidence type="ECO:0008006" key="7">
    <source>
        <dbReference type="Google" id="ProtNLM"/>
    </source>
</evidence>
<accession>A0A7W6JT43</accession>
<evidence type="ECO:0000313" key="5">
    <source>
        <dbReference type="EMBL" id="MBB4099088.1"/>
    </source>
</evidence>
<dbReference type="Pfam" id="PF17132">
    <property type="entry name" value="Glyco_hydro_106"/>
    <property type="match status" value="1"/>
</dbReference>
<dbReference type="Proteomes" id="UP000557392">
    <property type="component" value="Unassembled WGS sequence"/>
</dbReference>
<evidence type="ECO:0000256" key="4">
    <source>
        <dbReference type="SAM" id="SignalP"/>
    </source>
</evidence>
<dbReference type="SUPFAM" id="SSF49899">
    <property type="entry name" value="Concanavalin A-like lectins/glucanases"/>
    <property type="match status" value="1"/>
</dbReference>
<dbReference type="InterPro" id="IPR008979">
    <property type="entry name" value="Galactose-bd-like_sf"/>
</dbReference>
<proteinExistence type="predicted"/>